<dbReference type="EMBL" id="VFPV01000002">
    <property type="protein sequence ID" value="TQN03417.1"/>
    <property type="molecule type" value="Genomic_DNA"/>
</dbReference>
<dbReference type="SUPFAM" id="SSF56784">
    <property type="entry name" value="HAD-like"/>
    <property type="match status" value="1"/>
</dbReference>
<evidence type="ECO:0000313" key="1">
    <source>
        <dbReference type="EMBL" id="TQN03417.1"/>
    </source>
</evidence>
<dbReference type="AlphaFoldDB" id="A0A543L7Y6"/>
<comment type="caution">
    <text evidence="1">The sequence shown here is derived from an EMBL/GenBank/DDBJ whole genome shotgun (WGS) entry which is preliminary data.</text>
</comment>
<accession>A0A543L7Y6</accession>
<name>A0A543L7Y6_9BURK</name>
<dbReference type="GO" id="GO:0016787">
    <property type="term" value="F:hydrolase activity"/>
    <property type="evidence" value="ECO:0007669"/>
    <property type="project" value="UniProtKB-KW"/>
</dbReference>
<sequence length="206" mass="22640">MSDTRTIALDADGVLLDYAKAYANAWAKYSGTVPVEHDPYAYWPMQRWGVPQLTGRALEDFRAHFDEVFWSSIPAVGGALKACELLANNGYELVCITALDARHALARKQNLLSLGFPITRVITTSLHAPLESPKAAALRELKPLAFVDDFGPYFAGVGPNIHKALVVRDPNGSPNTGEVLTLADSHHADLHEFACWWLERNSVSLL</sequence>
<dbReference type="InterPro" id="IPR036412">
    <property type="entry name" value="HAD-like_sf"/>
</dbReference>
<keyword evidence="1" id="KW-0378">Hydrolase</keyword>
<dbReference type="RefSeq" id="WP_142083103.1">
    <property type="nucleotide sequence ID" value="NZ_VFPV01000002.1"/>
</dbReference>
<organism evidence="1 2">
    <name type="scientific">Acidovorax temperans</name>
    <dbReference type="NCBI Taxonomy" id="80878"/>
    <lineage>
        <taxon>Bacteria</taxon>
        <taxon>Pseudomonadati</taxon>
        <taxon>Pseudomonadota</taxon>
        <taxon>Betaproteobacteria</taxon>
        <taxon>Burkholderiales</taxon>
        <taxon>Comamonadaceae</taxon>
        <taxon>Acidovorax</taxon>
    </lineage>
</organism>
<protein>
    <submittedName>
        <fullName evidence="1">Phosphoglycolate phosphatase-like HAD superfamily hydrolase</fullName>
    </submittedName>
</protein>
<evidence type="ECO:0000313" key="2">
    <source>
        <dbReference type="Proteomes" id="UP000316993"/>
    </source>
</evidence>
<reference evidence="1 2" key="1">
    <citation type="submission" date="2019-06" db="EMBL/GenBank/DDBJ databases">
        <title>Genomic Encyclopedia of Archaeal and Bacterial Type Strains, Phase II (KMG-II): from individual species to whole genera.</title>
        <authorList>
            <person name="Goeker M."/>
        </authorList>
    </citation>
    <scope>NUCLEOTIDE SEQUENCE [LARGE SCALE GENOMIC DNA]</scope>
    <source>
        <strain evidence="1 2">DSM 7270</strain>
    </source>
</reference>
<dbReference type="Proteomes" id="UP000316993">
    <property type="component" value="Unassembled WGS sequence"/>
</dbReference>
<gene>
    <name evidence="1" type="ORF">BDD18_2095</name>
</gene>
<proteinExistence type="predicted"/>